<gene>
    <name evidence="1" type="ORF">E1181_24220</name>
</gene>
<proteinExistence type="predicted"/>
<dbReference type="OrthoDB" id="3482657at2"/>
<evidence type="ECO:0000313" key="1">
    <source>
        <dbReference type="EMBL" id="TDD01837.1"/>
    </source>
</evidence>
<evidence type="ECO:0000313" key="2">
    <source>
        <dbReference type="Proteomes" id="UP000295674"/>
    </source>
</evidence>
<organism evidence="1 2">
    <name type="scientific">Saccharopolyspora terrae</name>
    <dbReference type="NCBI Taxonomy" id="2530384"/>
    <lineage>
        <taxon>Bacteria</taxon>
        <taxon>Bacillati</taxon>
        <taxon>Actinomycetota</taxon>
        <taxon>Actinomycetes</taxon>
        <taxon>Pseudonocardiales</taxon>
        <taxon>Pseudonocardiaceae</taxon>
        <taxon>Saccharopolyspora</taxon>
    </lineage>
</organism>
<dbReference type="EMBL" id="SMKS01000056">
    <property type="protein sequence ID" value="TDD01837.1"/>
    <property type="molecule type" value="Genomic_DNA"/>
</dbReference>
<dbReference type="RefSeq" id="WP_132678132.1">
    <property type="nucleotide sequence ID" value="NZ_SMKS01000056.1"/>
</dbReference>
<accession>A0A4R4VE15</accession>
<dbReference type="AlphaFoldDB" id="A0A4R4VE15"/>
<comment type="caution">
    <text evidence="1">The sequence shown here is derived from an EMBL/GenBank/DDBJ whole genome shotgun (WGS) entry which is preliminary data.</text>
</comment>
<protein>
    <submittedName>
        <fullName evidence="1">Uncharacterized protein</fullName>
    </submittedName>
</protein>
<keyword evidence="2" id="KW-1185">Reference proteome</keyword>
<reference evidence="1 2" key="1">
    <citation type="submission" date="2019-03" db="EMBL/GenBank/DDBJ databases">
        <title>Draft genome sequences of novel Actinobacteria.</title>
        <authorList>
            <person name="Sahin N."/>
            <person name="Ay H."/>
            <person name="Saygin H."/>
        </authorList>
    </citation>
    <scope>NUCLEOTIDE SEQUENCE [LARGE SCALE GENOMIC DNA]</scope>
    <source>
        <strain evidence="1 2">16K309</strain>
    </source>
</reference>
<dbReference type="Proteomes" id="UP000295674">
    <property type="component" value="Unassembled WGS sequence"/>
</dbReference>
<name>A0A4R4VE15_9PSEU</name>
<sequence>MTPADSASAALFLALLLVTFGYGVTCWFWPFKACRTCRGGGKLRAPFGRAIRLCRRCTGTGLRLRPGRRVINAARRVHRANHHRH</sequence>